<dbReference type="AlphaFoldDB" id="A0A0A1XD09"/>
<dbReference type="PANTHER" id="PTHR21505:SF8">
    <property type="entry name" value="DPT-YFP REPRESSOR BY OVEREXPRESSION, ISOFORM D-RELATED"/>
    <property type="match status" value="1"/>
</dbReference>
<feature type="region of interest" description="Disordered" evidence="1">
    <location>
        <begin position="187"/>
        <end position="210"/>
    </location>
</feature>
<dbReference type="PROSITE" id="PS51029">
    <property type="entry name" value="MADF"/>
    <property type="match status" value="1"/>
</dbReference>
<feature type="region of interest" description="Disordered" evidence="1">
    <location>
        <begin position="33"/>
        <end position="52"/>
    </location>
</feature>
<name>A0A0A1XD09_ZEUCU</name>
<protein>
    <recommendedName>
        <fullName evidence="3">MADF domain-containing protein</fullName>
    </recommendedName>
</protein>
<dbReference type="InterPro" id="IPR006578">
    <property type="entry name" value="MADF-dom"/>
</dbReference>
<feature type="chain" id="PRO_5011029424" description="MADF domain-containing protein" evidence="2">
    <location>
        <begin position="22"/>
        <end position="339"/>
    </location>
</feature>
<dbReference type="Pfam" id="PF10545">
    <property type="entry name" value="MADF_DNA_bdg"/>
    <property type="match status" value="1"/>
</dbReference>
<evidence type="ECO:0000256" key="1">
    <source>
        <dbReference type="SAM" id="MobiDB-lite"/>
    </source>
</evidence>
<dbReference type="EMBL" id="GBXI01006266">
    <property type="protein sequence ID" value="JAD08026.1"/>
    <property type="molecule type" value="Transcribed_RNA"/>
</dbReference>
<reference evidence="5" key="2">
    <citation type="journal article" date="2015" name="Gigascience">
        <title>Reconstructing a comprehensive transcriptome assembly of a white-pupal translocated strain of the pest fruit fly Bactrocera cucurbitae.</title>
        <authorList>
            <person name="Sim S.B."/>
            <person name="Calla B."/>
            <person name="Hall B."/>
            <person name="DeRego T."/>
            <person name="Geib S.M."/>
        </authorList>
    </citation>
    <scope>NUCLEOTIDE SEQUENCE</scope>
</reference>
<gene>
    <name evidence="4" type="ORF">g.36113</name>
    <name evidence="5" type="ORF">g.36119</name>
</gene>
<dbReference type="PANTHER" id="PTHR21505">
    <property type="entry name" value="MADF DOMAIN-CONTAINING PROTEIN-RELATED"/>
    <property type="match status" value="1"/>
</dbReference>
<sequence length="339" mass="35227">MSLSVALPALHAAALTTGAGAATTNGNSSGGTAALSPTFGVGGESLPSPTSDRVEWSRSTILDFIEDYRMHRVLWDPNTKGYHIKQTKYEALKLLGNKYGTEIRSIRSKIKSLRSSFHREHGKVMIGRQKGVHYQPMWFAYDAIRFILDGEGGNGGGAAVRGQHAQTSAIGVEGEADEVEEKLALLRDDSVDDGGGGGGDDGADGARTESGEMDDKYATTMEAAVRAIQAAALAGARESGGGGAVTSGANAAAVAGTTVDELKVEPQATNVTAAASAVNATKTTATTVVYGMKTAVNSQLFNASCVAQATPTTTTTNVKANISYAISNYIHICIHMYFG</sequence>
<dbReference type="EMBL" id="GBXI01005440">
    <property type="protein sequence ID" value="JAD08852.1"/>
    <property type="molecule type" value="Transcribed_RNA"/>
</dbReference>
<keyword evidence="2" id="KW-0732">Signal</keyword>
<proteinExistence type="predicted"/>
<feature type="domain" description="MADF" evidence="3">
    <location>
        <begin position="63"/>
        <end position="152"/>
    </location>
</feature>
<evidence type="ECO:0000313" key="4">
    <source>
        <dbReference type="EMBL" id="JAD08026.1"/>
    </source>
</evidence>
<reference evidence="5" key="1">
    <citation type="submission" date="2014-11" db="EMBL/GenBank/DDBJ databases">
        <authorList>
            <person name="Geib S."/>
        </authorList>
    </citation>
    <scope>NUCLEOTIDE SEQUENCE</scope>
</reference>
<dbReference type="SMART" id="SM00595">
    <property type="entry name" value="MADF"/>
    <property type="match status" value="1"/>
</dbReference>
<evidence type="ECO:0000313" key="5">
    <source>
        <dbReference type="EMBL" id="JAD08852.1"/>
    </source>
</evidence>
<evidence type="ECO:0000256" key="2">
    <source>
        <dbReference type="SAM" id="SignalP"/>
    </source>
</evidence>
<organism evidence="5">
    <name type="scientific">Zeugodacus cucurbitae</name>
    <name type="common">Melon fruit fly</name>
    <name type="synonym">Bactrocera cucurbitae</name>
    <dbReference type="NCBI Taxonomy" id="28588"/>
    <lineage>
        <taxon>Eukaryota</taxon>
        <taxon>Metazoa</taxon>
        <taxon>Ecdysozoa</taxon>
        <taxon>Arthropoda</taxon>
        <taxon>Hexapoda</taxon>
        <taxon>Insecta</taxon>
        <taxon>Pterygota</taxon>
        <taxon>Neoptera</taxon>
        <taxon>Endopterygota</taxon>
        <taxon>Diptera</taxon>
        <taxon>Brachycera</taxon>
        <taxon>Muscomorpha</taxon>
        <taxon>Tephritoidea</taxon>
        <taxon>Tephritidae</taxon>
        <taxon>Zeugodacus</taxon>
        <taxon>Zeugodacus</taxon>
    </lineage>
</organism>
<accession>A0A0A1XD09</accession>
<evidence type="ECO:0000259" key="3">
    <source>
        <dbReference type="PROSITE" id="PS51029"/>
    </source>
</evidence>
<feature type="signal peptide" evidence="2">
    <location>
        <begin position="1"/>
        <end position="21"/>
    </location>
</feature>